<gene>
    <name evidence="4" type="ORF">FA14DRAFT_160854</name>
</gene>
<feature type="chain" id="PRO_5016449669" evidence="3">
    <location>
        <begin position="22"/>
        <end position="184"/>
    </location>
</feature>
<feature type="region of interest" description="Disordered" evidence="2">
    <location>
        <begin position="146"/>
        <end position="184"/>
    </location>
</feature>
<proteinExistence type="predicted"/>
<dbReference type="AlphaFoldDB" id="A0A316VE68"/>
<accession>A0A316VE68</accession>
<organism evidence="4 5">
    <name type="scientific">Meira miltonrushii</name>
    <dbReference type="NCBI Taxonomy" id="1280837"/>
    <lineage>
        <taxon>Eukaryota</taxon>
        <taxon>Fungi</taxon>
        <taxon>Dikarya</taxon>
        <taxon>Basidiomycota</taxon>
        <taxon>Ustilaginomycotina</taxon>
        <taxon>Exobasidiomycetes</taxon>
        <taxon>Exobasidiales</taxon>
        <taxon>Brachybasidiaceae</taxon>
        <taxon>Meira</taxon>
    </lineage>
</organism>
<reference evidence="4 5" key="1">
    <citation type="journal article" date="2018" name="Mol. Biol. Evol.">
        <title>Broad Genomic Sampling Reveals a Smut Pathogenic Ancestry of the Fungal Clade Ustilaginomycotina.</title>
        <authorList>
            <person name="Kijpornyongpan T."/>
            <person name="Mondo S.J."/>
            <person name="Barry K."/>
            <person name="Sandor L."/>
            <person name="Lee J."/>
            <person name="Lipzen A."/>
            <person name="Pangilinan J."/>
            <person name="LaButti K."/>
            <person name="Hainaut M."/>
            <person name="Henrissat B."/>
            <person name="Grigoriev I.V."/>
            <person name="Spatafora J.W."/>
            <person name="Aime M.C."/>
        </authorList>
    </citation>
    <scope>NUCLEOTIDE SEQUENCE [LARGE SCALE GENOMIC DNA]</scope>
    <source>
        <strain evidence="4 5">MCA 3882</strain>
    </source>
</reference>
<keyword evidence="5" id="KW-1185">Reference proteome</keyword>
<evidence type="ECO:0000313" key="5">
    <source>
        <dbReference type="Proteomes" id="UP000245771"/>
    </source>
</evidence>
<dbReference type="EMBL" id="KZ819603">
    <property type="protein sequence ID" value="PWN35872.1"/>
    <property type="molecule type" value="Genomic_DNA"/>
</dbReference>
<protein>
    <submittedName>
        <fullName evidence="4">Uncharacterized protein</fullName>
    </submittedName>
</protein>
<keyword evidence="3" id="KW-0732">Signal</keyword>
<evidence type="ECO:0000313" key="4">
    <source>
        <dbReference type="EMBL" id="PWN35872.1"/>
    </source>
</evidence>
<name>A0A316VE68_9BASI</name>
<dbReference type="InParanoid" id="A0A316VE68"/>
<evidence type="ECO:0000256" key="1">
    <source>
        <dbReference type="SAM" id="Coils"/>
    </source>
</evidence>
<dbReference type="GeneID" id="37020641"/>
<evidence type="ECO:0000256" key="3">
    <source>
        <dbReference type="SAM" id="SignalP"/>
    </source>
</evidence>
<sequence length="184" mass="20978">MRGLILFIILAIFFKHLHVLASSDERDEKPAEEQHKIINDSLSQLNHVLAEGRRRQANHANIGKTSEKNAEVALKKINALGEEMKEIKEKYDKHIDKWTAEGPSKNAAVPNKGERPLHLTASHSMREARQLHKHWIDSSNWPSPKWSKDRIAHQHASAKEVSSIAISQMHTSQVKEKKRRASIS</sequence>
<keyword evidence="1" id="KW-0175">Coiled coil</keyword>
<dbReference type="Proteomes" id="UP000245771">
    <property type="component" value="Unassembled WGS sequence"/>
</dbReference>
<feature type="signal peptide" evidence="3">
    <location>
        <begin position="1"/>
        <end position="21"/>
    </location>
</feature>
<evidence type="ECO:0000256" key="2">
    <source>
        <dbReference type="SAM" id="MobiDB-lite"/>
    </source>
</evidence>
<feature type="coiled-coil region" evidence="1">
    <location>
        <begin position="70"/>
        <end position="97"/>
    </location>
</feature>
<dbReference type="RefSeq" id="XP_025356174.1">
    <property type="nucleotide sequence ID" value="XM_025498860.1"/>
</dbReference>